<evidence type="ECO:0000313" key="2">
    <source>
        <dbReference type="EMBL" id="PZQ51577.1"/>
    </source>
</evidence>
<dbReference type="AlphaFoldDB" id="A0A2W5Q2S0"/>
<organism evidence="2 3">
    <name type="scientific">Rhodovulum sulfidophilum</name>
    <name type="common">Rhodobacter sulfidophilus</name>
    <dbReference type="NCBI Taxonomy" id="35806"/>
    <lineage>
        <taxon>Bacteria</taxon>
        <taxon>Pseudomonadati</taxon>
        <taxon>Pseudomonadota</taxon>
        <taxon>Alphaproteobacteria</taxon>
        <taxon>Rhodobacterales</taxon>
        <taxon>Paracoccaceae</taxon>
        <taxon>Rhodovulum</taxon>
    </lineage>
</organism>
<feature type="signal peptide" evidence="1">
    <location>
        <begin position="1"/>
        <end position="15"/>
    </location>
</feature>
<dbReference type="Proteomes" id="UP000249185">
    <property type="component" value="Unassembled WGS sequence"/>
</dbReference>
<sequence length="166" mass="17103">MKAFALLTASAIALAACSSEPEVPTRQAISEITVNADLSAIGNRQAVNYWTNLSTDLKTALANEFVNDISPDGARLTVDVDALSLANSYTAQFGEGSVLSGRVTVTDARGAPLGTYNVSASSSQAMEGMGAQPGQRVSPNSTEFYQSLVRAFARGVDGAVNAGVAP</sequence>
<proteinExistence type="predicted"/>
<protein>
    <recommendedName>
        <fullName evidence="4">DUF4410 domain-containing protein</fullName>
    </recommendedName>
</protein>
<accession>A0A2W5Q2S0</accession>
<dbReference type="PROSITE" id="PS51257">
    <property type="entry name" value="PROKAR_LIPOPROTEIN"/>
    <property type="match status" value="1"/>
</dbReference>
<name>A0A2W5Q2S0_RHOSU</name>
<evidence type="ECO:0000313" key="3">
    <source>
        <dbReference type="Proteomes" id="UP000249185"/>
    </source>
</evidence>
<gene>
    <name evidence="2" type="ORF">DI556_05320</name>
</gene>
<evidence type="ECO:0008006" key="4">
    <source>
        <dbReference type="Google" id="ProtNLM"/>
    </source>
</evidence>
<evidence type="ECO:0000256" key="1">
    <source>
        <dbReference type="SAM" id="SignalP"/>
    </source>
</evidence>
<comment type="caution">
    <text evidence="2">The sequence shown here is derived from an EMBL/GenBank/DDBJ whole genome shotgun (WGS) entry which is preliminary data.</text>
</comment>
<keyword evidence="1" id="KW-0732">Signal</keyword>
<feature type="chain" id="PRO_5016148808" description="DUF4410 domain-containing protein" evidence="1">
    <location>
        <begin position="16"/>
        <end position="166"/>
    </location>
</feature>
<reference evidence="2 3" key="1">
    <citation type="submission" date="2017-08" db="EMBL/GenBank/DDBJ databases">
        <title>Infants hospitalized years apart are colonized by the same room-sourced microbial strains.</title>
        <authorList>
            <person name="Brooks B."/>
            <person name="Olm M.R."/>
            <person name="Firek B.A."/>
            <person name="Baker R."/>
            <person name="Thomas B.C."/>
            <person name="Morowitz M.J."/>
            <person name="Banfield J.F."/>
        </authorList>
    </citation>
    <scope>NUCLEOTIDE SEQUENCE [LARGE SCALE GENOMIC DNA]</scope>
    <source>
        <strain evidence="2">S2_005_002_R2_34</strain>
    </source>
</reference>
<dbReference type="EMBL" id="QFPW01000002">
    <property type="protein sequence ID" value="PZQ51577.1"/>
    <property type="molecule type" value="Genomic_DNA"/>
</dbReference>